<evidence type="ECO:0000256" key="4">
    <source>
        <dbReference type="PROSITE-ProRule" id="PRU00510"/>
    </source>
</evidence>
<accession>A0A2M8L345</accession>
<dbReference type="AlphaFoldDB" id="A0A2M8L345"/>
<evidence type="ECO:0000259" key="6">
    <source>
        <dbReference type="Pfam" id="PF01258"/>
    </source>
</evidence>
<comment type="caution">
    <text evidence="7">The sequence shown here is derived from an EMBL/GenBank/DDBJ whole genome shotgun (WGS) entry which is preliminary data.</text>
</comment>
<evidence type="ECO:0000256" key="2">
    <source>
        <dbReference type="ARBA" id="ARBA00022771"/>
    </source>
</evidence>
<evidence type="ECO:0000256" key="1">
    <source>
        <dbReference type="ARBA" id="ARBA00022723"/>
    </source>
</evidence>
<dbReference type="PROSITE" id="PS51128">
    <property type="entry name" value="ZF_DKSA_2"/>
    <property type="match status" value="1"/>
</dbReference>
<organism evidence="7 8">
    <name type="scientific">Candidatus Shapirobacteria bacterium CG10_big_fil_rev_8_21_14_0_10_40_9</name>
    <dbReference type="NCBI Taxonomy" id="1974888"/>
    <lineage>
        <taxon>Bacteria</taxon>
        <taxon>Candidatus Shapironibacteriota</taxon>
    </lineage>
</organism>
<dbReference type="GO" id="GO:0008270">
    <property type="term" value="F:zinc ion binding"/>
    <property type="evidence" value="ECO:0007669"/>
    <property type="project" value="UniProtKB-KW"/>
</dbReference>
<dbReference type="PANTHER" id="PTHR33823:SF4">
    <property type="entry name" value="GENERAL STRESS PROTEIN 16O"/>
    <property type="match status" value="1"/>
</dbReference>
<keyword evidence="3" id="KW-0862">Zinc</keyword>
<dbReference type="Gene3D" id="1.20.120.910">
    <property type="entry name" value="DksA, coiled-coil domain"/>
    <property type="match status" value="1"/>
</dbReference>
<keyword evidence="5" id="KW-0175">Coiled coil</keyword>
<evidence type="ECO:0000256" key="5">
    <source>
        <dbReference type="SAM" id="Coils"/>
    </source>
</evidence>
<evidence type="ECO:0000313" key="7">
    <source>
        <dbReference type="EMBL" id="PJE67343.1"/>
    </source>
</evidence>
<evidence type="ECO:0000256" key="3">
    <source>
        <dbReference type="ARBA" id="ARBA00022833"/>
    </source>
</evidence>
<dbReference type="SUPFAM" id="SSF57716">
    <property type="entry name" value="Glucocorticoid receptor-like (DNA-binding domain)"/>
    <property type="match status" value="1"/>
</dbReference>
<feature type="zinc finger region" description="dksA C4-type" evidence="4">
    <location>
        <begin position="95"/>
        <end position="119"/>
    </location>
</feature>
<feature type="coiled-coil region" evidence="5">
    <location>
        <begin position="23"/>
        <end position="50"/>
    </location>
</feature>
<name>A0A2M8L345_9BACT</name>
<reference evidence="8" key="1">
    <citation type="submission" date="2017-09" db="EMBL/GenBank/DDBJ databases">
        <title>Depth-based differentiation of microbial function through sediment-hosted aquifers and enrichment of novel symbionts in the deep terrestrial subsurface.</title>
        <authorList>
            <person name="Probst A.J."/>
            <person name="Ladd B."/>
            <person name="Jarett J.K."/>
            <person name="Geller-Mcgrath D.E."/>
            <person name="Sieber C.M.K."/>
            <person name="Emerson J.B."/>
            <person name="Anantharaman K."/>
            <person name="Thomas B.C."/>
            <person name="Malmstrom R."/>
            <person name="Stieglmeier M."/>
            <person name="Klingl A."/>
            <person name="Woyke T."/>
            <person name="Ryan C.M."/>
            <person name="Banfield J.F."/>
        </authorList>
    </citation>
    <scope>NUCLEOTIDE SEQUENCE [LARGE SCALE GENOMIC DNA]</scope>
</reference>
<sequence length="139" mass="15414">MRRKQPLSKNSLKGELMVEEGLLSALTGALKCEEELLASLQANLKSFRHRGAEADGGVQTYEKEMCLGQIQFCEQRISSLRQAIERGENGLLGTCAQCGEQIEPERLKTLPDAVTCSKCANHAESTGRRVGKRVFNYRI</sequence>
<dbReference type="Pfam" id="PF01258">
    <property type="entry name" value="zf-dskA_traR"/>
    <property type="match status" value="1"/>
</dbReference>
<dbReference type="Proteomes" id="UP000231474">
    <property type="component" value="Unassembled WGS sequence"/>
</dbReference>
<evidence type="ECO:0000313" key="8">
    <source>
        <dbReference type="Proteomes" id="UP000231474"/>
    </source>
</evidence>
<protein>
    <recommendedName>
        <fullName evidence="6">Zinc finger DksA/TraR C4-type domain-containing protein</fullName>
    </recommendedName>
</protein>
<keyword evidence="2" id="KW-0863">Zinc-finger</keyword>
<dbReference type="PANTHER" id="PTHR33823">
    <property type="entry name" value="RNA POLYMERASE-BINDING TRANSCRIPTION FACTOR DKSA-RELATED"/>
    <property type="match status" value="1"/>
</dbReference>
<keyword evidence="1" id="KW-0479">Metal-binding</keyword>
<dbReference type="EMBL" id="PFEK01000057">
    <property type="protein sequence ID" value="PJE67343.1"/>
    <property type="molecule type" value="Genomic_DNA"/>
</dbReference>
<feature type="domain" description="Zinc finger DksA/TraR C4-type" evidence="6">
    <location>
        <begin position="90"/>
        <end position="121"/>
    </location>
</feature>
<dbReference type="InterPro" id="IPR000962">
    <property type="entry name" value="Znf_DskA_TraR"/>
</dbReference>
<proteinExistence type="predicted"/>
<gene>
    <name evidence="7" type="ORF">COU95_02950</name>
</gene>